<dbReference type="PANTHER" id="PTHR43691:SF11">
    <property type="entry name" value="FI09636P-RELATED"/>
    <property type="match status" value="1"/>
</dbReference>
<gene>
    <name evidence="5" type="ORF">GN138_12585</name>
</gene>
<dbReference type="Gene3D" id="3.40.50.1580">
    <property type="entry name" value="Nucleoside phosphorylase domain"/>
    <property type="match status" value="1"/>
</dbReference>
<keyword evidence="6" id="KW-1185">Reference proteome</keyword>
<evidence type="ECO:0000313" key="5">
    <source>
        <dbReference type="EMBL" id="MUU79285.1"/>
    </source>
</evidence>
<dbReference type="EC" id="2.4.2.3" evidence="1"/>
<organism evidence="5 6">
    <name type="scientific">Winogradskyella endarachnes</name>
    <dbReference type="NCBI Taxonomy" id="2681965"/>
    <lineage>
        <taxon>Bacteria</taxon>
        <taxon>Pseudomonadati</taxon>
        <taxon>Bacteroidota</taxon>
        <taxon>Flavobacteriia</taxon>
        <taxon>Flavobacteriales</taxon>
        <taxon>Flavobacteriaceae</taxon>
        <taxon>Winogradskyella</taxon>
    </lineage>
</organism>
<reference evidence="5 6" key="1">
    <citation type="submission" date="2019-12" db="EMBL/GenBank/DDBJ databases">
        <authorList>
            <person name="Li J."/>
        </authorList>
    </citation>
    <scope>NUCLEOTIDE SEQUENCE [LARGE SCALE GENOMIC DNA]</scope>
    <source>
        <strain evidence="5 6">HL2-2</strain>
    </source>
</reference>
<evidence type="ECO:0000256" key="3">
    <source>
        <dbReference type="ARBA" id="ARBA00048447"/>
    </source>
</evidence>
<comment type="catalytic activity">
    <reaction evidence="3">
        <text>uridine + phosphate = alpha-D-ribose 1-phosphate + uracil</text>
        <dbReference type="Rhea" id="RHEA:24388"/>
        <dbReference type="ChEBI" id="CHEBI:16704"/>
        <dbReference type="ChEBI" id="CHEBI:17568"/>
        <dbReference type="ChEBI" id="CHEBI:43474"/>
        <dbReference type="ChEBI" id="CHEBI:57720"/>
        <dbReference type="EC" id="2.4.2.3"/>
    </reaction>
</comment>
<accession>A0A6L6UAC6</accession>
<dbReference type="SUPFAM" id="SSF53167">
    <property type="entry name" value="Purine and uridine phosphorylases"/>
    <property type="match status" value="1"/>
</dbReference>
<dbReference type="GO" id="GO:0009116">
    <property type="term" value="P:nucleoside metabolic process"/>
    <property type="evidence" value="ECO:0007669"/>
    <property type="project" value="InterPro"/>
</dbReference>
<dbReference type="GO" id="GO:0005829">
    <property type="term" value="C:cytosol"/>
    <property type="evidence" value="ECO:0007669"/>
    <property type="project" value="TreeGrafter"/>
</dbReference>
<evidence type="ECO:0000259" key="4">
    <source>
        <dbReference type="Pfam" id="PF01048"/>
    </source>
</evidence>
<dbReference type="EMBL" id="WOWS01000005">
    <property type="protein sequence ID" value="MUU79285.1"/>
    <property type="molecule type" value="Genomic_DNA"/>
</dbReference>
<protein>
    <recommendedName>
        <fullName evidence="2">Uridine phosphorylase</fullName>
        <ecNumber evidence="1">2.4.2.3</ecNumber>
    </recommendedName>
</protein>
<dbReference type="InterPro" id="IPR000845">
    <property type="entry name" value="Nucleoside_phosphorylase_d"/>
</dbReference>
<name>A0A6L6UAC6_9FLAO</name>
<comment type="caution">
    <text evidence="5">The sequence shown here is derived from an EMBL/GenBank/DDBJ whole genome shotgun (WGS) entry which is preliminary data.</text>
</comment>
<dbReference type="AlphaFoldDB" id="A0A6L6UAC6"/>
<evidence type="ECO:0000256" key="1">
    <source>
        <dbReference type="ARBA" id="ARBA00011888"/>
    </source>
</evidence>
<dbReference type="GO" id="GO:0004850">
    <property type="term" value="F:uridine phosphorylase activity"/>
    <property type="evidence" value="ECO:0007669"/>
    <property type="project" value="UniProtKB-EC"/>
</dbReference>
<proteinExistence type="predicted"/>
<dbReference type="Proteomes" id="UP000478208">
    <property type="component" value="Unassembled WGS sequence"/>
</dbReference>
<feature type="domain" description="Nucleoside phosphorylase" evidence="4">
    <location>
        <begin position="74"/>
        <end position="219"/>
    </location>
</feature>
<evidence type="ECO:0000256" key="2">
    <source>
        <dbReference type="ARBA" id="ARBA00021980"/>
    </source>
</evidence>
<dbReference type="RefSeq" id="WP_157364359.1">
    <property type="nucleotide sequence ID" value="NZ_WOWS01000005.1"/>
</dbReference>
<sequence length="247" mass="27867">MYQIIKEEFYKEKPVLDVNRLVLWKKEHKQYNFKALPSIAILTINRGVVSKKIKLRSKKLKGINGKNYVLNNALVICFDFGNGAPAVINLMEELRALGVKTFIYLGFAGILTTNLKAGDLFVVNKSFSMTGCSKFYNGQDCLELQNNKFVNEFLSKLNFKEVAGVSTDAPFRETASFLEEFVNKGAKVIDMECAAIYAFSSFYNLNAICLTVGADRLLNAQWTPPNNLKLINKTFKSNFKLLLKLLS</sequence>
<dbReference type="InterPro" id="IPR035994">
    <property type="entry name" value="Nucleoside_phosphorylase_sf"/>
</dbReference>
<evidence type="ECO:0000313" key="6">
    <source>
        <dbReference type="Proteomes" id="UP000478208"/>
    </source>
</evidence>
<dbReference type="PANTHER" id="PTHR43691">
    <property type="entry name" value="URIDINE PHOSPHORYLASE"/>
    <property type="match status" value="1"/>
</dbReference>
<dbReference type="Pfam" id="PF01048">
    <property type="entry name" value="PNP_UDP_1"/>
    <property type="match status" value="1"/>
</dbReference>